<dbReference type="Gene3D" id="3.40.50.1820">
    <property type="entry name" value="alpha/beta hydrolase"/>
    <property type="match status" value="1"/>
</dbReference>
<dbReference type="AlphaFoldDB" id="A0A1E3ABC2"/>
<keyword evidence="4" id="KW-0119">Carbohydrate metabolism</keyword>
<evidence type="ECO:0000259" key="2">
    <source>
        <dbReference type="Pfam" id="PF20434"/>
    </source>
</evidence>
<evidence type="ECO:0000313" key="8">
    <source>
        <dbReference type="Proteomes" id="UP000094869"/>
    </source>
</evidence>
<dbReference type="InterPro" id="IPR029058">
    <property type="entry name" value="AB_hydrolase_fold"/>
</dbReference>
<dbReference type="EC" id="3.1.1.72" evidence="3"/>
<evidence type="ECO:0000313" key="3">
    <source>
        <dbReference type="EMBL" id="ODM05919.1"/>
    </source>
</evidence>
<evidence type="ECO:0000256" key="1">
    <source>
        <dbReference type="ARBA" id="ARBA00022801"/>
    </source>
</evidence>
<proteinExistence type="predicted"/>
<dbReference type="InterPro" id="IPR049492">
    <property type="entry name" value="BD-FAE-like_dom"/>
</dbReference>
<gene>
    <name evidence="3" type="primary">axeA1_2</name>
    <name evidence="4" type="ORF">BEI59_27545</name>
    <name evidence="3" type="ORF">BEI61_01808</name>
    <name evidence="5" type="ORF">BEI63_15595</name>
</gene>
<keyword evidence="1 3" id="KW-0378">Hydrolase</keyword>
<evidence type="ECO:0000313" key="4">
    <source>
        <dbReference type="EMBL" id="ODR45172.1"/>
    </source>
</evidence>
<dbReference type="Pfam" id="PF20434">
    <property type="entry name" value="BD-FAE"/>
    <property type="match status" value="1"/>
</dbReference>
<comment type="caution">
    <text evidence="3">The sequence shown here is derived from an EMBL/GenBank/DDBJ whole genome shotgun (WGS) entry which is preliminary data.</text>
</comment>
<dbReference type="EMBL" id="MEHA01000028">
    <property type="protein sequence ID" value="ODR45172.1"/>
    <property type="molecule type" value="Genomic_DNA"/>
</dbReference>
<keyword evidence="4" id="KW-0624">Polysaccharide degradation</keyword>
<dbReference type="GO" id="GO:0046555">
    <property type="term" value="F:acetylxylan esterase activity"/>
    <property type="evidence" value="ECO:0007669"/>
    <property type="project" value="UniProtKB-EC"/>
</dbReference>
<dbReference type="OrthoDB" id="9794725at2"/>
<accession>A0A1E3ABC2</accession>
<dbReference type="PANTHER" id="PTHR48081:SF6">
    <property type="entry name" value="PEPTIDASE S9 PROLYL OLIGOPEPTIDASE CATALYTIC DOMAIN-CONTAINING PROTEIN"/>
    <property type="match status" value="1"/>
</dbReference>
<evidence type="ECO:0000313" key="7">
    <source>
        <dbReference type="Proteomes" id="UP000094271"/>
    </source>
</evidence>
<dbReference type="PANTHER" id="PTHR48081">
    <property type="entry name" value="AB HYDROLASE SUPERFAMILY PROTEIN C4A8.06C"/>
    <property type="match status" value="1"/>
</dbReference>
<keyword evidence="4" id="KW-0858">Xylan degradation</keyword>
<reference evidence="5 8" key="2">
    <citation type="submission" date="2016-08" db="EMBL/GenBank/DDBJ databases">
        <title>Characterization of Isolates of Eisenbergiella tayi Derived from Blood Cultures, Using Whole Genome Sequencing.</title>
        <authorList>
            <person name="Bernier A.-M."/>
            <person name="Burdz T."/>
            <person name="Wiebe D."/>
            <person name="Bernard K."/>
        </authorList>
    </citation>
    <scope>NUCLEOTIDE SEQUENCE [LARGE SCALE GENOMIC DNA]</scope>
    <source>
        <strain evidence="5 8">NML120146</strain>
    </source>
</reference>
<feature type="domain" description="BD-FAE-like" evidence="2">
    <location>
        <begin position="29"/>
        <end position="222"/>
    </location>
</feature>
<dbReference type="GO" id="GO:0045493">
    <property type="term" value="P:xylan catabolic process"/>
    <property type="evidence" value="ECO:0007669"/>
    <property type="project" value="UniProtKB-KW"/>
</dbReference>
<evidence type="ECO:0000313" key="5">
    <source>
        <dbReference type="EMBL" id="ODR54398.1"/>
    </source>
</evidence>
<dbReference type="Proteomes" id="UP000094067">
    <property type="component" value="Unassembled WGS sequence"/>
</dbReference>
<keyword evidence="8" id="KW-1185">Reference proteome</keyword>
<name>A0A1E3ABC2_9FIRM</name>
<dbReference type="Proteomes" id="UP000094271">
    <property type="component" value="Unassembled WGS sequence"/>
</dbReference>
<dbReference type="EMBL" id="MEHD01000025">
    <property type="protein sequence ID" value="ODR54398.1"/>
    <property type="molecule type" value="Genomic_DNA"/>
</dbReference>
<dbReference type="PATRIC" id="fig|1432052.4.peg.2015"/>
<evidence type="ECO:0000313" key="6">
    <source>
        <dbReference type="Proteomes" id="UP000094067"/>
    </source>
</evidence>
<reference evidence="4 7" key="3">
    <citation type="submission" date="2016-08" db="EMBL/GenBank/DDBJ databases">
        <authorList>
            <person name="Seilhamer J.J."/>
        </authorList>
    </citation>
    <scope>NUCLEOTIDE SEQUENCE [LARGE SCALE GENOMIC DNA]</scope>
    <source>
        <strain evidence="4 7">NML150140-1</strain>
    </source>
</reference>
<protein>
    <submittedName>
        <fullName evidence="4">1,4-beta-xylanase</fullName>
    </submittedName>
    <submittedName>
        <fullName evidence="3">Acetylxylan esterase</fullName>
        <ecNumber evidence="3">3.1.1.72</ecNumber>
    </submittedName>
</protein>
<dbReference type="RefSeq" id="WP_069152038.1">
    <property type="nucleotide sequence ID" value="NZ_DAWDRA010000018.1"/>
</dbReference>
<dbReference type="Proteomes" id="UP000094869">
    <property type="component" value="Unassembled WGS sequence"/>
</dbReference>
<dbReference type="SUPFAM" id="SSF53474">
    <property type="entry name" value="alpha/beta-Hydrolases"/>
    <property type="match status" value="1"/>
</dbReference>
<dbReference type="GO" id="GO:0016798">
    <property type="term" value="F:hydrolase activity, acting on glycosyl bonds"/>
    <property type="evidence" value="ECO:0007669"/>
    <property type="project" value="UniProtKB-KW"/>
</dbReference>
<reference evidence="3 6" key="1">
    <citation type="submission" date="2016-07" db="EMBL/GenBank/DDBJ databases">
        <title>Characterization of isolates of Eisenbergiella tayi derived from blood cultures, using whole genome sequencing.</title>
        <authorList>
            <person name="Burdz T."/>
            <person name="Wiebe D."/>
            <person name="Huynh C."/>
            <person name="Bernard K."/>
        </authorList>
    </citation>
    <scope>NUCLEOTIDE SEQUENCE [LARGE SCALE GENOMIC DNA]</scope>
    <source>
        <strain evidence="3 6">NML 110608</strain>
    </source>
</reference>
<dbReference type="InterPro" id="IPR050300">
    <property type="entry name" value="GDXG_lipolytic_enzyme"/>
</dbReference>
<keyword evidence="4" id="KW-0326">Glycosidase</keyword>
<organism evidence="3 6">
    <name type="scientific">Eisenbergiella tayi</name>
    <dbReference type="NCBI Taxonomy" id="1432052"/>
    <lineage>
        <taxon>Bacteria</taxon>
        <taxon>Bacillati</taxon>
        <taxon>Bacillota</taxon>
        <taxon>Clostridia</taxon>
        <taxon>Lachnospirales</taxon>
        <taxon>Lachnospiraceae</taxon>
        <taxon>Eisenbergiella</taxon>
    </lineage>
</organism>
<sequence length="326" mass="36578">MKKETLAVWQEGEYSYPLAFGFVPNLVSYIHEEDTQERPCMLVVPGGGYCVVSPTEGEIVAMEFYEKGYNAFVFTYTTNPLMLEPLKEQSMRDLSRAIRLIRSRAGEFHIDPCRLILCGFSAGGHLCASVCVHYMDVEDGRYGSFSNRPDAAILSYPVITSADKAHRGSFQALLGMDAAEEELEYMSLEKQVSPQTPPCFLWQTATDEAVPVENSYLFAEALKENGVPFAHHVFSEGRHGLSLANEKWANGEYGEPYTMEQTLKIAENVKNGNIQVSEEVKESFLPQFERSEEETKALLAENSPNDEVAVWPVLAHQWIKAVLKPE</sequence>
<dbReference type="EMBL" id="MCGH01000002">
    <property type="protein sequence ID" value="ODM05919.1"/>
    <property type="molecule type" value="Genomic_DNA"/>
</dbReference>